<dbReference type="Proteomes" id="UP000807769">
    <property type="component" value="Unassembled WGS sequence"/>
</dbReference>
<protein>
    <submittedName>
        <fullName evidence="2">Uncharacterized protein</fullName>
    </submittedName>
</protein>
<dbReference type="EMBL" id="JABBWG010000001">
    <property type="protein sequence ID" value="KAG1827501.1"/>
    <property type="molecule type" value="Genomic_DNA"/>
</dbReference>
<gene>
    <name evidence="2" type="ORF">BJ212DRAFT_1294756</name>
</gene>
<feature type="region of interest" description="Disordered" evidence="1">
    <location>
        <begin position="550"/>
        <end position="649"/>
    </location>
</feature>
<evidence type="ECO:0000256" key="1">
    <source>
        <dbReference type="SAM" id="MobiDB-lite"/>
    </source>
</evidence>
<feature type="region of interest" description="Disordered" evidence="1">
    <location>
        <begin position="279"/>
        <end position="311"/>
    </location>
</feature>
<dbReference type="GeneID" id="64626262"/>
<feature type="compositionally biased region" description="Basic and acidic residues" evidence="1">
    <location>
        <begin position="487"/>
        <end position="531"/>
    </location>
</feature>
<sequence>MTPAQQKEVEDAKEKWNREGAPVDSQAMYRKWNLKRVLEEFTEQSQEKFQSDVECCYYIDAMEWSSEGFDKFAEWSKLQFYPDDTDEESDEDKDDDTKAILPELVLDKKGYPKLPSHAGINTKGQQELVRQIFHASYTFVGLTVGRAEVFTKSAKPVPWHEVVTNQRLYLDLDCLPKDFLLRDPSHLRASDINNLWAHWDTRRATKQKLVIFVAGKLGDMSRARLENAVPHKEKKIQKEYMEIDDEDEEQTSAMPHPHPTAHTELPARIQPASNVLASMRPIPRTTGPAESDSSDNNSATPPSTGCTKGLAAQPSCAQAGAPAAVPMRDHVSFLKSLSSHDRYLLLVEGIRDLCKEQGSEEQKDWPTWAMWSWEGSHLPSAIHSEDGMVQVFLEMAASANITGLPSGMWVALGLGLLLRECKRAIEYEEDEATPNTPTYIGISILDIKILNLVGEVVNTVRGRVMCVLKAREGQCEISCNSTAEAPDDAHTHADGEERIVEDETSKEEERRRQEEEMKQPVEKPRSEEVELKQQLEGELQKLAEQKQLNEELKESMHKLQEETQMLQNANEALEQQMVEEKEMADEDGKDIPDVGSNDDGDEVQEEVREEVKGKKRSKSSGSGRVSKMAKTDICRSSRVRLPSKKAKNN</sequence>
<feature type="region of interest" description="Disordered" evidence="1">
    <location>
        <begin position="244"/>
        <end position="266"/>
    </location>
</feature>
<dbReference type="AlphaFoldDB" id="A0A9P7JKE8"/>
<proteinExistence type="predicted"/>
<accession>A0A9P7JKE8</accession>
<feature type="compositionally biased region" description="Basic and acidic residues" evidence="1">
    <location>
        <begin position="550"/>
        <end position="561"/>
    </location>
</feature>
<reference evidence="2" key="1">
    <citation type="journal article" date="2020" name="New Phytol.">
        <title>Comparative genomics reveals dynamic genome evolution in host specialist ectomycorrhizal fungi.</title>
        <authorList>
            <person name="Lofgren L.A."/>
            <person name="Nguyen N.H."/>
            <person name="Vilgalys R."/>
            <person name="Ruytinx J."/>
            <person name="Liao H.L."/>
            <person name="Branco S."/>
            <person name="Kuo A."/>
            <person name="LaButti K."/>
            <person name="Lipzen A."/>
            <person name="Andreopoulos W."/>
            <person name="Pangilinan J."/>
            <person name="Riley R."/>
            <person name="Hundley H."/>
            <person name="Na H."/>
            <person name="Barry K."/>
            <person name="Grigoriev I.V."/>
            <person name="Stajich J.E."/>
            <person name="Kennedy P.G."/>
        </authorList>
    </citation>
    <scope>NUCLEOTIDE SEQUENCE</scope>
    <source>
        <strain evidence="2">MN1</strain>
    </source>
</reference>
<feature type="compositionally biased region" description="Polar residues" evidence="1">
    <location>
        <begin position="294"/>
        <end position="306"/>
    </location>
</feature>
<comment type="caution">
    <text evidence="2">The sequence shown here is derived from an EMBL/GenBank/DDBJ whole genome shotgun (WGS) entry which is preliminary data.</text>
</comment>
<feature type="region of interest" description="Disordered" evidence="1">
    <location>
        <begin position="1"/>
        <end position="20"/>
    </location>
</feature>
<keyword evidence="3" id="KW-1185">Reference proteome</keyword>
<feature type="compositionally biased region" description="Basic residues" evidence="1">
    <location>
        <begin position="637"/>
        <end position="649"/>
    </location>
</feature>
<dbReference type="OrthoDB" id="3235041at2759"/>
<evidence type="ECO:0000313" key="3">
    <source>
        <dbReference type="Proteomes" id="UP000807769"/>
    </source>
</evidence>
<dbReference type="RefSeq" id="XP_041200348.1">
    <property type="nucleotide sequence ID" value="XM_041332245.1"/>
</dbReference>
<feature type="compositionally biased region" description="Basic and acidic residues" evidence="1">
    <location>
        <begin position="7"/>
        <end position="18"/>
    </location>
</feature>
<feature type="region of interest" description="Disordered" evidence="1">
    <location>
        <begin position="482"/>
        <end position="531"/>
    </location>
</feature>
<name>A0A9P7JKE8_9AGAM</name>
<evidence type="ECO:0000313" key="2">
    <source>
        <dbReference type="EMBL" id="KAG1827501.1"/>
    </source>
</evidence>
<organism evidence="2 3">
    <name type="scientific">Suillus subaureus</name>
    <dbReference type="NCBI Taxonomy" id="48587"/>
    <lineage>
        <taxon>Eukaryota</taxon>
        <taxon>Fungi</taxon>
        <taxon>Dikarya</taxon>
        <taxon>Basidiomycota</taxon>
        <taxon>Agaricomycotina</taxon>
        <taxon>Agaricomycetes</taxon>
        <taxon>Agaricomycetidae</taxon>
        <taxon>Boletales</taxon>
        <taxon>Suillineae</taxon>
        <taxon>Suillaceae</taxon>
        <taxon>Suillus</taxon>
    </lineage>
</organism>